<dbReference type="GO" id="GO:0016301">
    <property type="term" value="F:kinase activity"/>
    <property type="evidence" value="ECO:0007669"/>
    <property type="project" value="UniProtKB-KW"/>
</dbReference>
<dbReference type="SUPFAM" id="SSF53067">
    <property type="entry name" value="Actin-like ATPase domain"/>
    <property type="match status" value="1"/>
</dbReference>
<protein>
    <recommendedName>
        <fullName evidence="1">Anhydro-N-acetylmuramic acid kinase</fullName>
        <ecNumber evidence="1">2.7.1.170</ecNumber>
    </recommendedName>
    <alternativeName>
        <fullName evidence="1">AnhMurNAc kinase</fullName>
    </alternativeName>
</protein>
<dbReference type="PANTHER" id="PTHR30605">
    <property type="entry name" value="ANHYDRO-N-ACETYLMURAMIC ACID KINASE"/>
    <property type="match status" value="1"/>
</dbReference>
<accession>A0ABV7HEY7</accession>
<comment type="caution">
    <text evidence="2">The sequence shown here is derived from an EMBL/GenBank/DDBJ whole genome shotgun (WGS) entry which is preliminary data.</text>
</comment>
<comment type="function">
    <text evidence="1">Catalyzes the specific phosphorylation of 1,6-anhydro-N-acetylmuramic acid (anhMurNAc) with the simultaneous cleavage of the 1,6-anhydro ring, generating MurNAc-6-P. Is required for the utilization of anhMurNAc either imported from the medium or derived from its own cell wall murein, and thus plays a role in cell wall recycling.</text>
</comment>
<sequence>MASELYLGAMSGTSLDGLDIVLCDFNSKDNILLASHFSPFPKELKSTLYDLSHDETVAINHLYETEQRYSEFCASVVNQFIEQHAIQKLSIKALGLHGQTIRHEPKIPNRFTVQIGDWSKVAALTDITTIGDFRRKDLALGGEGAPLVPPFHQAIFQHPENARIVMNIGGISNITALTPEQQPLGYDTGPGNALLDFWYSKHQSGHYDNQGQWARQGRIIPEILNKLLNEPYFKQAAPKSTGRELFNPEWLTQKLSANSSDSSFEIAPVDLQATLTELTAITTTNEIKQQLTAGEVFICGGGWKNSYLIERIETLLGSSYQVSSTETLGIHPDWVEACAFAWLASNTLNRRDSHQSSTTGASRDAILGGIYYA</sequence>
<comment type="catalytic activity">
    <reaction evidence="1">
        <text>1,6-anhydro-N-acetyl-beta-muramate + ATP + H2O = N-acetyl-D-muramate 6-phosphate + ADP + H(+)</text>
        <dbReference type="Rhea" id="RHEA:24952"/>
        <dbReference type="ChEBI" id="CHEBI:15377"/>
        <dbReference type="ChEBI" id="CHEBI:15378"/>
        <dbReference type="ChEBI" id="CHEBI:30616"/>
        <dbReference type="ChEBI" id="CHEBI:58690"/>
        <dbReference type="ChEBI" id="CHEBI:58722"/>
        <dbReference type="ChEBI" id="CHEBI:456216"/>
        <dbReference type="EC" id="2.7.1.170"/>
    </reaction>
</comment>
<dbReference type="HAMAP" id="MF_01270">
    <property type="entry name" value="AnhMurNAc_kinase"/>
    <property type="match status" value="1"/>
</dbReference>
<keyword evidence="1" id="KW-0119">Carbohydrate metabolism</keyword>
<keyword evidence="1 2" id="KW-0808">Transferase</keyword>
<dbReference type="Pfam" id="PF03702">
    <property type="entry name" value="AnmK"/>
    <property type="match status" value="1"/>
</dbReference>
<comment type="pathway">
    <text evidence="1">Amino-sugar metabolism; 1,6-anhydro-N-acetylmuramate degradation.</text>
</comment>
<keyword evidence="1" id="KW-0547">Nucleotide-binding</keyword>
<evidence type="ECO:0000313" key="2">
    <source>
        <dbReference type="EMBL" id="MFC3152432.1"/>
    </source>
</evidence>
<proteinExistence type="inferred from homology"/>
<dbReference type="EC" id="2.7.1.170" evidence="1"/>
<keyword evidence="1" id="KW-0067">ATP-binding</keyword>
<organism evidence="2 3">
    <name type="scientific">Litoribrevibacter euphylliae</name>
    <dbReference type="NCBI Taxonomy" id="1834034"/>
    <lineage>
        <taxon>Bacteria</taxon>
        <taxon>Pseudomonadati</taxon>
        <taxon>Pseudomonadota</taxon>
        <taxon>Gammaproteobacteria</taxon>
        <taxon>Oceanospirillales</taxon>
        <taxon>Oceanospirillaceae</taxon>
        <taxon>Litoribrevibacter</taxon>
    </lineage>
</organism>
<keyword evidence="3" id="KW-1185">Reference proteome</keyword>
<comment type="pathway">
    <text evidence="1">Cell wall biogenesis; peptidoglycan recycling.</text>
</comment>
<evidence type="ECO:0000256" key="1">
    <source>
        <dbReference type="HAMAP-Rule" id="MF_01270"/>
    </source>
</evidence>
<feature type="binding site" evidence="1">
    <location>
        <begin position="12"/>
        <end position="19"/>
    </location>
    <ligand>
        <name>ATP</name>
        <dbReference type="ChEBI" id="CHEBI:30616"/>
    </ligand>
</feature>
<reference evidence="3" key="1">
    <citation type="journal article" date="2019" name="Int. J. Syst. Evol. Microbiol.">
        <title>The Global Catalogue of Microorganisms (GCM) 10K type strain sequencing project: providing services to taxonomists for standard genome sequencing and annotation.</title>
        <authorList>
            <consortium name="The Broad Institute Genomics Platform"/>
            <consortium name="The Broad Institute Genome Sequencing Center for Infectious Disease"/>
            <person name="Wu L."/>
            <person name="Ma J."/>
        </authorList>
    </citation>
    <scope>NUCLEOTIDE SEQUENCE [LARGE SCALE GENOMIC DNA]</scope>
    <source>
        <strain evidence="3">KCTC 52438</strain>
    </source>
</reference>
<dbReference type="PANTHER" id="PTHR30605:SF0">
    <property type="entry name" value="ANHYDRO-N-ACETYLMURAMIC ACID KINASE"/>
    <property type="match status" value="1"/>
</dbReference>
<keyword evidence="1 2" id="KW-0418">Kinase</keyword>
<dbReference type="NCBIfam" id="NF007139">
    <property type="entry name" value="PRK09585.1-3"/>
    <property type="match status" value="1"/>
</dbReference>
<dbReference type="Gene3D" id="3.30.420.40">
    <property type="match status" value="2"/>
</dbReference>
<gene>
    <name evidence="1" type="primary">anmK</name>
    <name evidence="2" type="ORF">ACFOEK_15460</name>
</gene>
<name>A0ABV7HEY7_9GAMM</name>
<dbReference type="InterPro" id="IPR005338">
    <property type="entry name" value="Anhydro_N_Ac-Mur_kinase"/>
</dbReference>
<dbReference type="CDD" id="cd24050">
    <property type="entry name" value="ASKHA_NBD_ANMK"/>
    <property type="match status" value="1"/>
</dbReference>
<comment type="similarity">
    <text evidence="1">Belongs to the anhydro-N-acetylmuramic acid kinase family.</text>
</comment>
<dbReference type="EMBL" id="JBHRSZ010000007">
    <property type="protein sequence ID" value="MFC3152432.1"/>
    <property type="molecule type" value="Genomic_DNA"/>
</dbReference>
<dbReference type="InterPro" id="IPR043129">
    <property type="entry name" value="ATPase_NBD"/>
</dbReference>
<dbReference type="Proteomes" id="UP001595476">
    <property type="component" value="Unassembled WGS sequence"/>
</dbReference>
<dbReference type="RefSeq" id="WP_386722363.1">
    <property type="nucleotide sequence ID" value="NZ_JBHRSZ010000007.1"/>
</dbReference>
<evidence type="ECO:0000313" key="3">
    <source>
        <dbReference type="Proteomes" id="UP001595476"/>
    </source>
</evidence>